<proteinExistence type="predicted"/>
<evidence type="ECO:0000313" key="2">
    <source>
        <dbReference type="Proteomes" id="UP001153269"/>
    </source>
</evidence>
<organism evidence="1 2">
    <name type="scientific">Pleuronectes platessa</name>
    <name type="common">European plaice</name>
    <dbReference type="NCBI Taxonomy" id="8262"/>
    <lineage>
        <taxon>Eukaryota</taxon>
        <taxon>Metazoa</taxon>
        <taxon>Chordata</taxon>
        <taxon>Craniata</taxon>
        <taxon>Vertebrata</taxon>
        <taxon>Euteleostomi</taxon>
        <taxon>Actinopterygii</taxon>
        <taxon>Neopterygii</taxon>
        <taxon>Teleostei</taxon>
        <taxon>Neoteleostei</taxon>
        <taxon>Acanthomorphata</taxon>
        <taxon>Carangaria</taxon>
        <taxon>Pleuronectiformes</taxon>
        <taxon>Pleuronectoidei</taxon>
        <taxon>Pleuronectidae</taxon>
        <taxon>Pleuronectes</taxon>
    </lineage>
</organism>
<dbReference type="Proteomes" id="UP001153269">
    <property type="component" value="Unassembled WGS sequence"/>
</dbReference>
<comment type="caution">
    <text evidence="1">The sequence shown here is derived from an EMBL/GenBank/DDBJ whole genome shotgun (WGS) entry which is preliminary data.</text>
</comment>
<protein>
    <submittedName>
        <fullName evidence="1">Uncharacterized protein</fullName>
    </submittedName>
</protein>
<dbReference type="AlphaFoldDB" id="A0A9N7YZ63"/>
<evidence type="ECO:0000313" key="1">
    <source>
        <dbReference type="EMBL" id="CAB1443094.1"/>
    </source>
</evidence>
<name>A0A9N7YZ63_PLEPL</name>
<dbReference type="EMBL" id="CADEAL010003001">
    <property type="protein sequence ID" value="CAB1443094.1"/>
    <property type="molecule type" value="Genomic_DNA"/>
</dbReference>
<reference evidence="1" key="1">
    <citation type="submission" date="2020-03" db="EMBL/GenBank/DDBJ databases">
        <authorList>
            <person name="Weist P."/>
        </authorList>
    </citation>
    <scope>NUCLEOTIDE SEQUENCE</scope>
</reference>
<keyword evidence="2" id="KW-1185">Reference proteome</keyword>
<sequence>MVEDPSLHLALFPWWSEEAEEYPVNGGSRFILKRDPSFLESLAQSRLLLCDVVAAGMQGGSVQWIGFLCSEQSKCSLVTTQRSTEGTGTLQPLQLGHRPFSPSCSRSFCRVV</sequence>
<accession>A0A9N7YZ63</accession>
<gene>
    <name evidence="1" type="ORF">PLEPLA_LOCUS30810</name>
</gene>